<name>A0ABR4YQJ7_9MYCO</name>
<dbReference type="PANTHER" id="PTHR16305">
    <property type="entry name" value="TESTICULAR SOLUBLE ADENYLYL CYCLASE"/>
    <property type="match status" value="1"/>
</dbReference>
<dbReference type="Gene3D" id="1.25.40.10">
    <property type="entry name" value="Tetratricopeptide repeat domain"/>
    <property type="match status" value="1"/>
</dbReference>
<protein>
    <submittedName>
        <fullName evidence="4">Adenylyl cyclase</fullName>
    </submittedName>
</protein>
<keyword evidence="5" id="KW-1185">Reference proteome</keyword>
<comment type="caution">
    <text evidence="4">The sequence shown here is derived from an EMBL/GenBank/DDBJ whole genome shotgun (WGS) entry which is preliminary data.</text>
</comment>
<accession>A0ABR4YQJ7</accession>
<dbReference type="Proteomes" id="UP000031004">
    <property type="component" value="Unassembled WGS sequence"/>
</dbReference>
<dbReference type="InterPro" id="IPR011990">
    <property type="entry name" value="TPR-like_helical_dom_sf"/>
</dbReference>
<feature type="domain" description="Guanylate cyclase" evidence="3">
    <location>
        <begin position="62"/>
        <end position="188"/>
    </location>
</feature>
<evidence type="ECO:0000259" key="3">
    <source>
        <dbReference type="PROSITE" id="PS50125"/>
    </source>
</evidence>
<dbReference type="RefSeq" id="WP_039325354.1">
    <property type="nucleotide sequence ID" value="NZ_JACKSA010000257.1"/>
</dbReference>
<dbReference type="EMBL" id="JTLZ01000011">
    <property type="protein sequence ID" value="KHO20828.1"/>
    <property type="molecule type" value="Genomic_DNA"/>
</dbReference>
<keyword evidence="2" id="KW-0067">ATP-binding</keyword>
<dbReference type="Gene3D" id="3.30.70.1230">
    <property type="entry name" value="Nucleotide cyclase"/>
    <property type="match status" value="1"/>
</dbReference>
<gene>
    <name evidence="4" type="ORF">QQ44_23280</name>
</gene>
<dbReference type="CDD" id="cd07302">
    <property type="entry name" value="CHD"/>
    <property type="match status" value="1"/>
</dbReference>
<evidence type="ECO:0000256" key="1">
    <source>
        <dbReference type="ARBA" id="ARBA00022741"/>
    </source>
</evidence>
<dbReference type="InterPro" id="IPR029787">
    <property type="entry name" value="Nucleotide_cyclase"/>
</dbReference>
<sequence length="1060" mass="115389">MSLDENQRSIDELLDRAVHACNRGDRATAATLAEQVLAVDHGNPDAEDLLASDGHGEIRRLTLMFIDLVDSTALSTRVEPETYRTLVGRYRQDVIRLVNHYEGHISSTKGDGLLAVFGHPKAHENDVRRAVAAALEITHAVARISEQAVRRFGVTIDVRVGVHRGVVYLDTAQDDVYGFAANLAARISSLAAPGTVAVSDAVAALVGGTFELAACAAAPVKGVDEPVNHHQVLSDYPTVVTPRMAALVGRRRERSWLEHAWHQARNGTSKCPGVAFRGEAGIGKTRLVQVASELVMKSGGAVVELRGSPLHVDAGLYPIRRLLERRCGISRLTEATERVRLLDTELRSRAMDPATAIPLLAPVLGVAPEHGYQPAIAEGRTLYELIGATVHQYLLACLNGDAGLIVAEDMHWFDPSTMDVVNALLARADGQLLVVLTGREGKWLKPDWPVELFELTALSADECDEMIDALAPVVTDAQKAVVRSRCDGIPFYIEHVVAALDSGGYDEHVPEALYEQLFARLHTRPGVVPVVEAAAVIGRSGDLALLRSVVGPDVDAETVVAELTEAQVFQVEAADRWRFRHELLREVAGELAPPSRQRELHARVARQLVDDGSGVEPDWRLVARHYEGAHRFVEAVASYQKACVQARRRGAALEACTYLTNALDQLDHCATGPEHDRLEIALRLERGFLIGAAHGSMSGDAPADFERCLELAADGLHQDELFATLTALLSYYVPRAELRRAHELLVSAGSITKDRPWLDRAIASSMGSVTWLEGNFAVARGHLVRALVNRSAADPPELDTTWRGNTDPISGAHTYLALTHLIAGDLGRAKAELAGSVRRCEELGFPLNAFNRAHTYFKEIWVCLEAGQVDAATTLSAEMRRCTEDSGLDLWRVVSATEHATVKAVAALRAGADAAALEAAAANIARRVDGSRLMHLNVYLTFHDSIVGRLLIAAGRTDKARERLEMSLQQAEDSGMHFHDAELMRLRAHTLSTESAQRTALAAALDLARRQDAVLFELRCLLDSFDLFGDGDPAALATVVSRLPENARWPEQVRAERILS</sequence>
<evidence type="ECO:0000313" key="5">
    <source>
        <dbReference type="Proteomes" id="UP000031004"/>
    </source>
</evidence>
<evidence type="ECO:0000313" key="4">
    <source>
        <dbReference type="EMBL" id="KHO20828.1"/>
    </source>
</evidence>
<dbReference type="SMART" id="SM00044">
    <property type="entry name" value="CYCc"/>
    <property type="match status" value="1"/>
</dbReference>
<dbReference type="PROSITE" id="PS50125">
    <property type="entry name" value="GUANYLATE_CYCLASE_2"/>
    <property type="match status" value="1"/>
</dbReference>
<dbReference type="SUPFAM" id="SSF52540">
    <property type="entry name" value="P-loop containing nucleoside triphosphate hydrolases"/>
    <property type="match status" value="1"/>
</dbReference>
<dbReference type="InterPro" id="IPR041664">
    <property type="entry name" value="AAA_16"/>
</dbReference>
<keyword evidence="1" id="KW-0547">Nucleotide-binding</keyword>
<dbReference type="Pfam" id="PF13191">
    <property type="entry name" value="AAA_16"/>
    <property type="match status" value="1"/>
</dbReference>
<organism evidence="4 5">
    <name type="scientific">Mycolicibacterium setense</name>
    <dbReference type="NCBI Taxonomy" id="431269"/>
    <lineage>
        <taxon>Bacteria</taxon>
        <taxon>Bacillati</taxon>
        <taxon>Actinomycetota</taxon>
        <taxon>Actinomycetes</taxon>
        <taxon>Mycobacteriales</taxon>
        <taxon>Mycobacteriaceae</taxon>
        <taxon>Mycolicibacterium</taxon>
    </lineage>
</organism>
<dbReference type="InterPro" id="IPR001054">
    <property type="entry name" value="A/G_cyclase"/>
</dbReference>
<dbReference type="InterPro" id="IPR027417">
    <property type="entry name" value="P-loop_NTPase"/>
</dbReference>
<dbReference type="Pfam" id="PF00211">
    <property type="entry name" value="Guanylate_cyc"/>
    <property type="match status" value="1"/>
</dbReference>
<proteinExistence type="predicted"/>
<dbReference type="SUPFAM" id="SSF55073">
    <property type="entry name" value="Nucleotide cyclase"/>
    <property type="match status" value="1"/>
</dbReference>
<reference evidence="4 5" key="1">
    <citation type="submission" date="2014-11" db="EMBL/GenBank/DDBJ databases">
        <title>Mycobacterium setense Manresensis Genome.</title>
        <authorList>
            <person name="Rech G."/>
            <person name="Sumoy L."/>
        </authorList>
    </citation>
    <scope>NUCLEOTIDE SEQUENCE [LARGE SCALE GENOMIC DNA]</scope>
    <source>
        <strain evidence="4 5">Manresensis</strain>
    </source>
</reference>
<dbReference type="PANTHER" id="PTHR16305:SF28">
    <property type="entry name" value="GUANYLATE CYCLASE DOMAIN-CONTAINING PROTEIN"/>
    <property type="match status" value="1"/>
</dbReference>
<evidence type="ECO:0000256" key="2">
    <source>
        <dbReference type="ARBA" id="ARBA00022840"/>
    </source>
</evidence>